<dbReference type="Pfam" id="PF00034">
    <property type="entry name" value="Cytochrom_C"/>
    <property type="match status" value="2"/>
</dbReference>
<keyword evidence="10" id="KW-0732">Signal</keyword>
<evidence type="ECO:0000256" key="5">
    <source>
        <dbReference type="ARBA" id="ARBA00022764"/>
    </source>
</evidence>
<evidence type="ECO:0000313" key="12">
    <source>
        <dbReference type="EMBL" id="OBS30402.1"/>
    </source>
</evidence>
<protein>
    <submittedName>
        <fullName evidence="12">Cytochrome C</fullName>
    </submittedName>
</protein>
<dbReference type="GO" id="GO:0042597">
    <property type="term" value="C:periplasmic space"/>
    <property type="evidence" value="ECO:0007669"/>
    <property type="project" value="UniProtKB-SubCell"/>
</dbReference>
<dbReference type="PIRSF" id="PIRSF000005">
    <property type="entry name" value="Cytochrome_c4"/>
    <property type="match status" value="1"/>
</dbReference>
<feature type="binding site" description="axial binding residue" evidence="9">
    <location>
        <position position="47"/>
    </location>
    <ligand>
        <name>heme c</name>
        <dbReference type="ChEBI" id="CHEBI:61717"/>
        <label>1</label>
    </ligand>
    <ligandPart>
        <name>Fe</name>
        <dbReference type="ChEBI" id="CHEBI:18248"/>
    </ligandPart>
</feature>
<name>A0A1A6DU07_9BURK</name>
<dbReference type="SMR" id="A0A1A6DU07"/>
<evidence type="ECO:0000256" key="6">
    <source>
        <dbReference type="ARBA" id="ARBA00022982"/>
    </source>
</evidence>
<evidence type="ECO:0000256" key="2">
    <source>
        <dbReference type="ARBA" id="ARBA00022448"/>
    </source>
</evidence>
<comment type="PTM">
    <text evidence="8">Binds 2 heme c groups covalently per subunit.</text>
</comment>
<feature type="binding site" description="axial binding residue" evidence="9">
    <location>
        <position position="90"/>
    </location>
    <ligand>
        <name>heme c</name>
        <dbReference type="ChEBI" id="CHEBI:61717"/>
        <label>1</label>
    </ligand>
    <ligandPart>
        <name>Fe</name>
        <dbReference type="ChEBI" id="CHEBI:18248"/>
    </ligandPart>
</feature>
<keyword evidence="6" id="KW-0249">Electron transport</keyword>
<evidence type="ECO:0000313" key="13">
    <source>
        <dbReference type="Proteomes" id="UP000091969"/>
    </source>
</evidence>
<feature type="signal peptide" evidence="10">
    <location>
        <begin position="1"/>
        <end position="26"/>
    </location>
</feature>
<evidence type="ECO:0000256" key="8">
    <source>
        <dbReference type="PIRSR" id="PIRSR000005-1"/>
    </source>
</evidence>
<feature type="domain" description="Cytochrome c" evidence="11">
    <location>
        <begin position="31"/>
        <end position="113"/>
    </location>
</feature>
<dbReference type="RefSeq" id="WP_068608814.1">
    <property type="nucleotide sequence ID" value="NZ_LZDH01000056.1"/>
</dbReference>
<dbReference type="PANTHER" id="PTHR33751">
    <property type="entry name" value="CBB3-TYPE CYTOCHROME C OXIDASE SUBUNIT FIXP"/>
    <property type="match status" value="1"/>
</dbReference>
<comment type="caution">
    <text evidence="12">The sequence shown here is derived from an EMBL/GenBank/DDBJ whole genome shotgun (WGS) entry which is preliminary data.</text>
</comment>
<feature type="binding site" description="covalent" evidence="8">
    <location>
        <position position="43"/>
    </location>
    <ligand>
        <name>heme c</name>
        <dbReference type="ChEBI" id="CHEBI:61717"/>
        <label>1</label>
    </ligand>
</feature>
<dbReference type="OrthoDB" id="9796421at2"/>
<keyword evidence="4 9" id="KW-0479">Metal-binding</keyword>
<dbReference type="GO" id="GO:0005506">
    <property type="term" value="F:iron ion binding"/>
    <property type="evidence" value="ECO:0007669"/>
    <property type="project" value="InterPro"/>
</dbReference>
<comment type="subcellular location">
    <subcellularLocation>
        <location evidence="1">Periplasm</location>
    </subcellularLocation>
</comment>
<evidence type="ECO:0000259" key="11">
    <source>
        <dbReference type="PROSITE" id="PS51007"/>
    </source>
</evidence>
<dbReference type="STRING" id="1101373.A9O67_05035"/>
<feature type="chain" id="PRO_5008343752" evidence="10">
    <location>
        <begin position="27"/>
        <end position="222"/>
    </location>
</feature>
<evidence type="ECO:0000256" key="10">
    <source>
        <dbReference type="SAM" id="SignalP"/>
    </source>
</evidence>
<gene>
    <name evidence="12" type="ORF">A9O67_05035</name>
</gene>
<dbReference type="InterPro" id="IPR024167">
    <property type="entry name" value="Cytochrome_c4-like"/>
</dbReference>
<keyword evidence="7 9" id="KW-0408">Iron</keyword>
<keyword evidence="5" id="KW-0574">Periplasm</keyword>
<evidence type="ECO:0000256" key="7">
    <source>
        <dbReference type="ARBA" id="ARBA00023004"/>
    </source>
</evidence>
<feature type="binding site" description="covalent" evidence="8">
    <location>
        <position position="138"/>
    </location>
    <ligand>
        <name>heme c</name>
        <dbReference type="ChEBI" id="CHEBI:61717"/>
        <label>2</label>
    </ligand>
</feature>
<sequence length="222" mass="23256">MNQTMTTLLKSVVASATVVAALGAHAQTPAGDVKAGESKAAMCIGCHGIPGYQNSFPEIHKVPKISGQSAPYIAGALQAYRKGDRKHPTMRGIAGSLSDQDIADLAAFYAGHNPGVTAPEQPKAAPAAVAALLEKGACVSCHGANFSKPIDPSYPKVAGQYADYLYVALKSYNVQGNPYIGRANPIMAGITQQFSNAELKQIANYLATVQGELATKPQPRFR</sequence>
<feature type="binding site" description="axial binding residue" evidence="9">
    <location>
        <position position="142"/>
    </location>
    <ligand>
        <name>heme c</name>
        <dbReference type="ChEBI" id="CHEBI:61717"/>
        <label>2</label>
    </ligand>
    <ligandPart>
        <name>Fe</name>
        <dbReference type="ChEBI" id="CHEBI:18248"/>
    </ligandPart>
</feature>
<evidence type="ECO:0000256" key="1">
    <source>
        <dbReference type="ARBA" id="ARBA00004418"/>
    </source>
</evidence>
<dbReference type="PANTHER" id="PTHR33751:SF9">
    <property type="entry name" value="CYTOCHROME C4"/>
    <property type="match status" value="1"/>
</dbReference>
<feature type="binding site" description="covalent" evidence="8">
    <location>
        <position position="141"/>
    </location>
    <ligand>
        <name>heme c</name>
        <dbReference type="ChEBI" id="CHEBI:61717"/>
        <label>2</label>
    </ligand>
</feature>
<dbReference type="AlphaFoldDB" id="A0A1A6DU07"/>
<keyword evidence="13" id="KW-1185">Reference proteome</keyword>
<accession>A0A1A6DU07</accession>
<dbReference type="InterPro" id="IPR009056">
    <property type="entry name" value="Cyt_c-like_dom"/>
</dbReference>
<evidence type="ECO:0000256" key="3">
    <source>
        <dbReference type="ARBA" id="ARBA00022617"/>
    </source>
</evidence>
<dbReference type="EMBL" id="LZDH01000056">
    <property type="protein sequence ID" value="OBS30402.1"/>
    <property type="molecule type" value="Genomic_DNA"/>
</dbReference>
<reference evidence="12 13" key="1">
    <citation type="submission" date="2016-06" db="EMBL/GenBank/DDBJ databases">
        <title>Genome sequence of Tepidimonas fonticaldi PL17.</title>
        <authorList>
            <person name="Pinnaka A.K."/>
        </authorList>
    </citation>
    <scope>NUCLEOTIDE SEQUENCE [LARGE SCALE GENOMIC DNA]</scope>
    <source>
        <strain evidence="12 13">PL17</strain>
    </source>
</reference>
<dbReference type="Gene3D" id="1.10.760.10">
    <property type="entry name" value="Cytochrome c-like domain"/>
    <property type="match status" value="2"/>
</dbReference>
<dbReference type="SUPFAM" id="SSF46626">
    <property type="entry name" value="Cytochrome c"/>
    <property type="match status" value="2"/>
</dbReference>
<keyword evidence="2" id="KW-0813">Transport</keyword>
<dbReference type="Proteomes" id="UP000091969">
    <property type="component" value="Unassembled WGS sequence"/>
</dbReference>
<dbReference type="PROSITE" id="PS51007">
    <property type="entry name" value="CYTC"/>
    <property type="match status" value="2"/>
</dbReference>
<dbReference type="InterPro" id="IPR036909">
    <property type="entry name" value="Cyt_c-like_dom_sf"/>
</dbReference>
<feature type="domain" description="Cytochrome c" evidence="11">
    <location>
        <begin position="124"/>
        <end position="210"/>
    </location>
</feature>
<keyword evidence="3 8" id="KW-0349">Heme</keyword>
<proteinExistence type="predicted"/>
<dbReference type="GO" id="GO:0009055">
    <property type="term" value="F:electron transfer activity"/>
    <property type="evidence" value="ECO:0007669"/>
    <property type="project" value="InterPro"/>
</dbReference>
<feature type="binding site" description="axial binding residue" evidence="9">
    <location>
        <position position="187"/>
    </location>
    <ligand>
        <name>heme c</name>
        <dbReference type="ChEBI" id="CHEBI:61717"/>
        <label>2</label>
    </ligand>
    <ligandPart>
        <name>Fe</name>
        <dbReference type="ChEBI" id="CHEBI:18248"/>
    </ligandPart>
</feature>
<dbReference type="InterPro" id="IPR050597">
    <property type="entry name" value="Cytochrome_c_Oxidase_Subunit"/>
</dbReference>
<dbReference type="GO" id="GO:0020037">
    <property type="term" value="F:heme binding"/>
    <property type="evidence" value="ECO:0007669"/>
    <property type="project" value="InterPro"/>
</dbReference>
<organism evidence="12 13">
    <name type="scientific">Tepidimonas fonticaldi</name>
    <dbReference type="NCBI Taxonomy" id="1101373"/>
    <lineage>
        <taxon>Bacteria</taxon>
        <taxon>Pseudomonadati</taxon>
        <taxon>Pseudomonadota</taxon>
        <taxon>Betaproteobacteria</taxon>
        <taxon>Burkholderiales</taxon>
        <taxon>Tepidimonas</taxon>
    </lineage>
</organism>
<evidence type="ECO:0000256" key="9">
    <source>
        <dbReference type="PIRSR" id="PIRSR000005-2"/>
    </source>
</evidence>
<evidence type="ECO:0000256" key="4">
    <source>
        <dbReference type="ARBA" id="ARBA00022723"/>
    </source>
</evidence>
<feature type="binding site" description="covalent" evidence="8">
    <location>
        <position position="46"/>
    </location>
    <ligand>
        <name>heme c</name>
        <dbReference type="ChEBI" id="CHEBI:61717"/>
        <label>1</label>
    </ligand>
</feature>